<accession>A0A4Y1ZXD6</accession>
<dbReference type="EMBL" id="BGPR01000001">
    <property type="protein sequence ID" value="GBL72151.1"/>
    <property type="molecule type" value="Genomic_DNA"/>
</dbReference>
<keyword evidence="2" id="KW-1185">Reference proteome</keyword>
<gene>
    <name evidence="1" type="ORF">AVEN_115148_1</name>
</gene>
<evidence type="ECO:0000313" key="1">
    <source>
        <dbReference type="EMBL" id="GBL72151.1"/>
    </source>
</evidence>
<name>A0A4Y1ZXD6_ARAVE</name>
<comment type="caution">
    <text evidence="1">The sequence shown here is derived from an EMBL/GenBank/DDBJ whole genome shotgun (WGS) entry which is preliminary data.</text>
</comment>
<organism evidence="1 2">
    <name type="scientific">Araneus ventricosus</name>
    <name type="common">Orbweaver spider</name>
    <name type="synonym">Epeira ventricosa</name>
    <dbReference type="NCBI Taxonomy" id="182803"/>
    <lineage>
        <taxon>Eukaryota</taxon>
        <taxon>Metazoa</taxon>
        <taxon>Ecdysozoa</taxon>
        <taxon>Arthropoda</taxon>
        <taxon>Chelicerata</taxon>
        <taxon>Arachnida</taxon>
        <taxon>Araneae</taxon>
        <taxon>Araneomorphae</taxon>
        <taxon>Entelegynae</taxon>
        <taxon>Araneoidea</taxon>
        <taxon>Araneidae</taxon>
        <taxon>Araneus</taxon>
    </lineage>
</organism>
<sequence length="70" mass="8027">MSVPDYDLRAEDHRTVLVLVKQIASEGWFHRLKKSESITFVKPHGEQGDADQGAAKAWIEEEWPCLIAEY</sequence>
<dbReference type="Proteomes" id="UP000499080">
    <property type="component" value="Unassembled WGS sequence"/>
</dbReference>
<dbReference type="AlphaFoldDB" id="A0A4Y1ZXD6"/>
<evidence type="ECO:0000313" key="2">
    <source>
        <dbReference type="Proteomes" id="UP000499080"/>
    </source>
</evidence>
<reference evidence="1 2" key="1">
    <citation type="journal article" date="2019" name="Sci. Rep.">
        <title>Orb-weaving spider Araneus ventricosus genome elucidates the spidroin gene catalogue.</title>
        <authorList>
            <person name="Kono N."/>
            <person name="Nakamura H."/>
            <person name="Ohtoshi R."/>
            <person name="Moran D.A.P."/>
            <person name="Shinohara A."/>
            <person name="Yoshida Y."/>
            <person name="Fujiwara M."/>
            <person name="Mori M."/>
            <person name="Tomita M."/>
            <person name="Arakawa K."/>
        </authorList>
    </citation>
    <scope>NUCLEOTIDE SEQUENCE [LARGE SCALE GENOMIC DNA]</scope>
</reference>
<proteinExistence type="predicted"/>
<protein>
    <submittedName>
        <fullName evidence="1">Uncharacterized protein</fullName>
    </submittedName>
</protein>